<gene>
    <name evidence="1" type="ORF">TVAG_319730</name>
</gene>
<protein>
    <submittedName>
        <fullName evidence="1">Uncharacterized protein</fullName>
    </submittedName>
</protein>
<reference evidence="1" key="1">
    <citation type="submission" date="2006-10" db="EMBL/GenBank/DDBJ databases">
        <authorList>
            <person name="Amadeo P."/>
            <person name="Zhao Q."/>
            <person name="Wortman J."/>
            <person name="Fraser-Liggett C."/>
            <person name="Carlton J."/>
        </authorList>
    </citation>
    <scope>NUCLEOTIDE SEQUENCE</scope>
    <source>
        <strain evidence="1">G3</strain>
    </source>
</reference>
<organism evidence="1 2">
    <name type="scientific">Trichomonas vaginalis (strain ATCC PRA-98 / G3)</name>
    <dbReference type="NCBI Taxonomy" id="412133"/>
    <lineage>
        <taxon>Eukaryota</taxon>
        <taxon>Metamonada</taxon>
        <taxon>Parabasalia</taxon>
        <taxon>Trichomonadida</taxon>
        <taxon>Trichomonadidae</taxon>
        <taxon>Trichomonas</taxon>
    </lineage>
</organism>
<dbReference type="OrthoDB" id="17536at2759"/>
<dbReference type="InParanoid" id="A2DQC1"/>
<accession>A2DQC1</accession>
<dbReference type="KEGG" id="tva:4775395"/>
<dbReference type="RefSeq" id="XP_001330747.1">
    <property type="nucleotide sequence ID" value="XM_001330711.1"/>
</dbReference>
<dbReference type="EMBL" id="DS113231">
    <property type="protein sequence ID" value="EAY17378.1"/>
    <property type="molecule type" value="Genomic_DNA"/>
</dbReference>
<name>A2DQC1_TRIV3</name>
<dbReference type="AlphaFoldDB" id="A2DQC1"/>
<sequence length="234" mass="26388">MWESGDLVEVDRIYIKVRYEGDSAECDKCFVSTSQTAATYLQAITQKFKKIGNVIVEEYVLQNIVEYARGGEPDLGPDPEILKKTLFPVYRHENNVFINFETNPLSPAECSDLIFDIAKPKELIILSTIHRSYFIPEPIEPNVVYTISSDSAKTTFPAPNTVGGFSASLLTKSITLNVNYNFQAVIEDDSGPTPKTFEAFNKIYPELNVEKIDLPQKAFDIYELKINDHGLIFT</sequence>
<keyword evidence="2" id="KW-1185">Reference proteome</keyword>
<evidence type="ECO:0000313" key="1">
    <source>
        <dbReference type="EMBL" id="EAY17378.1"/>
    </source>
</evidence>
<dbReference type="VEuPathDB" id="TrichDB:TVAG_319730"/>
<evidence type="ECO:0000313" key="2">
    <source>
        <dbReference type="Proteomes" id="UP000001542"/>
    </source>
</evidence>
<reference evidence="1" key="2">
    <citation type="journal article" date="2007" name="Science">
        <title>Draft genome sequence of the sexually transmitted pathogen Trichomonas vaginalis.</title>
        <authorList>
            <person name="Carlton J.M."/>
            <person name="Hirt R.P."/>
            <person name="Silva J.C."/>
            <person name="Delcher A.L."/>
            <person name="Schatz M."/>
            <person name="Zhao Q."/>
            <person name="Wortman J.R."/>
            <person name="Bidwell S.L."/>
            <person name="Alsmark U.C.M."/>
            <person name="Besteiro S."/>
            <person name="Sicheritz-Ponten T."/>
            <person name="Noel C.J."/>
            <person name="Dacks J.B."/>
            <person name="Foster P.G."/>
            <person name="Simillion C."/>
            <person name="Van de Peer Y."/>
            <person name="Miranda-Saavedra D."/>
            <person name="Barton G.J."/>
            <person name="Westrop G.D."/>
            <person name="Mueller S."/>
            <person name="Dessi D."/>
            <person name="Fiori P.L."/>
            <person name="Ren Q."/>
            <person name="Paulsen I."/>
            <person name="Zhang H."/>
            <person name="Bastida-Corcuera F.D."/>
            <person name="Simoes-Barbosa A."/>
            <person name="Brown M.T."/>
            <person name="Hayes R.D."/>
            <person name="Mukherjee M."/>
            <person name="Okumura C.Y."/>
            <person name="Schneider R."/>
            <person name="Smith A.J."/>
            <person name="Vanacova S."/>
            <person name="Villalvazo M."/>
            <person name="Haas B.J."/>
            <person name="Pertea M."/>
            <person name="Feldblyum T.V."/>
            <person name="Utterback T.R."/>
            <person name="Shu C.L."/>
            <person name="Osoegawa K."/>
            <person name="de Jong P.J."/>
            <person name="Hrdy I."/>
            <person name="Horvathova L."/>
            <person name="Zubacova Z."/>
            <person name="Dolezal P."/>
            <person name="Malik S.B."/>
            <person name="Logsdon J.M. Jr."/>
            <person name="Henze K."/>
            <person name="Gupta A."/>
            <person name="Wang C.C."/>
            <person name="Dunne R.L."/>
            <person name="Upcroft J.A."/>
            <person name="Upcroft P."/>
            <person name="White O."/>
            <person name="Salzberg S.L."/>
            <person name="Tang P."/>
            <person name="Chiu C.-H."/>
            <person name="Lee Y.-S."/>
            <person name="Embley T.M."/>
            <person name="Coombs G.H."/>
            <person name="Mottram J.C."/>
            <person name="Tachezy J."/>
            <person name="Fraser-Liggett C.M."/>
            <person name="Johnson P.J."/>
        </authorList>
    </citation>
    <scope>NUCLEOTIDE SEQUENCE [LARGE SCALE GENOMIC DNA]</scope>
    <source>
        <strain evidence="1">G3</strain>
    </source>
</reference>
<proteinExistence type="predicted"/>
<dbReference type="VEuPathDB" id="TrichDB:TVAGG3_1009560"/>
<dbReference type="Proteomes" id="UP000001542">
    <property type="component" value="Unassembled WGS sequence"/>
</dbReference>